<evidence type="ECO:0000256" key="2">
    <source>
        <dbReference type="ARBA" id="ARBA00022448"/>
    </source>
</evidence>
<comment type="caution">
    <text evidence="8">The sequence shown here is derived from an EMBL/GenBank/DDBJ whole genome shotgun (WGS) entry which is preliminary data.</text>
</comment>
<accession>A0A2A9CRS7</accession>
<feature type="domain" description="Major facilitator superfamily (MFS) profile" evidence="7">
    <location>
        <begin position="17"/>
        <end position="458"/>
    </location>
</feature>
<feature type="transmembrane region" description="Helical" evidence="6">
    <location>
        <begin position="208"/>
        <end position="227"/>
    </location>
</feature>
<feature type="transmembrane region" description="Helical" evidence="6">
    <location>
        <begin position="243"/>
        <end position="260"/>
    </location>
</feature>
<dbReference type="InterPro" id="IPR020846">
    <property type="entry name" value="MFS_dom"/>
</dbReference>
<dbReference type="PROSITE" id="PS50850">
    <property type="entry name" value="MFS"/>
    <property type="match status" value="1"/>
</dbReference>
<dbReference type="OrthoDB" id="9812221at2"/>
<feature type="transmembrane region" description="Helical" evidence="6">
    <location>
        <begin position="111"/>
        <end position="132"/>
    </location>
</feature>
<keyword evidence="4 6" id="KW-1133">Transmembrane helix</keyword>
<feature type="transmembrane region" description="Helical" evidence="6">
    <location>
        <begin position="408"/>
        <end position="431"/>
    </location>
</feature>
<feature type="transmembrane region" description="Helical" evidence="6">
    <location>
        <begin position="144"/>
        <end position="165"/>
    </location>
</feature>
<evidence type="ECO:0000256" key="6">
    <source>
        <dbReference type="SAM" id="Phobius"/>
    </source>
</evidence>
<dbReference type="GO" id="GO:0022857">
    <property type="term" value="F:transmembrane transporter activity"/>
    <property type="evidence" value="ECO:0007669"/>
    <property type="project" value="InterPro"/>
</dbReference>
<dbReference type="CDD" id="cd17321">
    <property type="entry name" value="MFS_MMR_MDR_like"/>
    <property type="match status" value="1"/>
</dbReference>
<organism evidence="8 9">
    <name type="scientific">Propionicimonas paludicola</name>
    <dbReference type="NCBI Taxonomy" id="185243"/>
    <lineage>
        <taxon>Bacteria</taxon>
        <taxon>Bacillati</taxon>
        <taxon>Actinomycetota</taxon>
        <taxon>Actinomycetes</taxon>
        <taxon>Propionibacteriales</taxon>
        <taxon>Nocardioidaceae</taxon>
        <taxon>Propionicimonas</taxon>
    </lineage>
</organism>
<name>A0A2A9CRS7_9ACTN</name>
<proteinExistence type="predicted"/>
<feature type="transmembrane region" description="Helical" evidence="6">
    <location>
        <begin position="314"/>
        <end position="331"/>
    </location>
</feature>
<feature type="transmembrane region" description="Helical" evidence="6">
    <location>
        <begin position="272"/>
        <end position="302"/>
    </location>
</feature>
<dbReference type="Pfam" id="PF07690">
    <property type="entry name" value="MFS_1"/>
    <property type="match status" value="1"/>
</dbReference>
<keyword evidence="9" id="KW-1185">Reference proteome</keyword>
<feature type="transmembrane region" description="Helical" evidence="6">
    <location>
        <begin position="54"/>
        <end position="71"/>
    </location>
</feature>
<dbReference type="InterPro" id="IPR011701">
    <property type="entry name" value="MFS"/>
</dbReference>
<dbReference type="RefSeq" id="WP_098460298.1">
    <property type="nucleotide sequence ID" value="NZ_PDJC01000001.1"/>
</dbReference>
<evidence type="ECO:0000313" key="8">
    <source>
        <dbReference type="EMBL" id="PFG16795.1"/>
    </source>
</evidence>
<dbReference type="PANTHER" id="PTHR42718:SF9">
    <property type="entry name" value="MAJOR FACILITATOR SUPERFAMILY MULTIDRUG TRANSPORTER MFSC"/>
    <property type="match status" value="1"/>
</dbReference>
<feature type="transmembrane region" description="Helical" evidence="6">
    <location>
        <begin position="12"/>
        <end position="34"/>
    </location>
</feature>
<feature type="transmembrane region" description="Helical" evidence="6">
    <location>
        <begin position="177"/>
        <end position="196"/>
    </location>
</feature>
<feature type="transmembrane region" description="Helical" evidence="6">
    <location>
        <begin position="343"/>
        <end position="363"/>
    </location>
</feature>
<dbReference type="InterPro" id="IPR036259">
    <property type="entry name" value="MFS_trans_sf"/>
</dbReference>
<dbReference type="SUPFAM" id="SSF103473">
    <property type="entry name" value="MFS general substrate transporter"/>
    <property type="match status" value="1"/>
</dbReference>
<dbReference type="PANTHER" id="PTHR42718">
    <property type="entry name" value="MAJOR FACILITATOR SUPERFAMILY MULTIDRUG TRANSPORTER MFSC"/>
    <property type="match status" value="1"/>
</dbReference>
<dbReference type="EMBL" id="PDJC01000001">
    <property type="protein sequence ID" value="PFG16795.1"/>
    <property type="molecule type" value="Genomic_DNA"/>
</dbReference>
<evidence type="ECO:0000313" key="9">
    <source>
        <dbReference type="Proteomes" id="UP000226079"/>
    </source>
</evidence>
<feature type="transmembrane region" description="Helical" evidence="6">
    <location>
        <begin position="83"/>
        <end position="105"/>
    </location>
</feature>
<dbReference type="GO" id="GO:0005886">
    <property type="term" value="C:plasma membrane"/>
    <property type="evidence" value="ECO:0007669"/>
    <property type="project" value="UniProtKB-SubCell"/>
</dbReference>
<evidence type="ECO:0000256" key="3">
    <source>
        <dbReference type="ARBA" id="ARBA00022692"/>
    </source>
</evidence>
<gene>
    <name evidence="8" type="ORF">ATK74_1348</name>
</gene>
<keyword evidence="5 6" id="KW-0472">Membrane</keyword>
<dbReference type="Proteomes" id="UP000226079">
    <property type="component" value="Unassembled WGS sequence"/>
</dbReference>
<feature type="transmembrane region" description="Helical" evidence="6">
    <location>
        <begin position="369"/>
        <end position="387"/>
    </location>
</feature>
<dbReference type="Gene3D" id="1.20.1250.20">
    <property type="entry name" value="MFS general substrate transporter like domains"/>
    <property type="match status" value="2"/>
</dbReference>
<protein>
    <submittedName>
        <fullName evidence="8">EmrB/QacA subfamily drug resistance transporter</fullName>
    </submittedName>
</protein>
<keyword evidence="2" id="KW-0813">Transport</keyword>
<evidence type="ECO:0000256" key="4">
    <source>
        <dbReference type="ARBA" id="ARBA00022989"/>
    </source>
</evidence>
<evidence type="ECO:0000256" key="5">
    <source>
        <dbReference type="ARBA" id="ARBA00023136"/>
    </source>
</evidence>
<sequence>MTLPGTVPAKTTRLGALLAIYLLGIFMGAIDTGIVTPARTLIQNDLGVDDKTGVWMLTIYTLAYAASIPVMGKLADRYGRKPIYLISITLFGLGSLLCGLSQDVGSFELLIAARAIQALGGGGIVPIATAEFGTSVPAEKRGMALGLVGGVYGVANIFGSSAGSLILDAFGAHNWQYIFYVNVPISVVIIVAGLILLPNHKAESVAKIDLLGITLLVAMILSLLYGLRNIDFFDLSSLSSLDVYPFLLAFVLLAPVFVLAERRAADPVLNLGYFTDFAIGVTLLLALLSGVILMGVIFVPQFAENALRIPTGQGGYFVIILGLFSGIGAPLSGTLTDKFGPKVVLGFGVITSAIAAAVGAWWAIPSPSWWSVCITLALMGLGLGFTIGSPLNYMMLDRTPAAEANSALATLSLVRSIGTTLAPAFLIGFLAHAGTGLQAALTAELPTKLDAPTLPYASELEQRFSQLKKDPNLKDKLAGVNFPDLGGQSVTIDINGGGSLPPDLVELLKTADVTTITERTKTVADRMFAQQTPSVIADITDGVNTGLASLDQAATDLDKAHAKLTKAVNGIQKGIDGMEKARTGMRSGVAGMTKAINGMTKGIDGMSRGLRKLDSDLARLRQARAGVQAAYDQIMDALPPGTPEPPPAQQLHAQLTELDAAIAGAGQGRAALADKQKALKAQRATLVGKRAALRTSLHTLDGKLAKAGKDRTKLINARDELAGAQAELADSRAKLVVLRDAVPGAFETSRTQYLAKIDELGPTLQSTFASTLNEGFRGIYLSTLVAALLAAGLLVLYPRRAKTE</sequence>
<dbReference type="AlphaFoldDB" id="A0A2A9CRS7"/>
<dbReference type="InterPro" id="IPR005829">
    <property type="entry name" value="Sugar_transporter_CS"/>
</dbReference>
<evidence type="ECO:0000256" key="1">
    <source>
        <dbReference type="ARBA" id="ARBA00004651"/>
    </source>
</evidence>
<dbReference type="Gene3D" id="1.10.287.1490">
    <property type="match status" value="1"/>
</dbReference>
<comment type="subcellular location">
    <subcellularLocation>
        <location evidence="1">Cell membrane</location>
        <topology evidence="1">Multi-pass membrane protein</topology>
    </subcellularLocation>
</comment>
<dbReference type="PROSITE" id="PS00216">
    <property type="entry name" value="SUGAR_TRANSPORT_1"/>
    <property type="match status" value="1"/>
</dbReference>
<keyword evidence="3 6" id="KW-0812">Transmembrane</keyword>
<feature type="transmembrane region" description="Helical" evidence="6">
    <location>
        <begin position="778"/>
        <end position="797"/>
    </location>
</feature>
<evidence type="ECO:0000259" key="7">
    <source>
        <dbReference type="PROSITE" id="PS50850"/>
    </source>
</evidence>
<reference evidence="8 9" key="1">
    <citation type="submission" date="2017-10" db="EMBL/GenBank/DDBJ databases">
        <title>Sequencing the genomes of 1000 actinobacteria strains.</title>
        <authorList>
            <person name="Klenk H.-P."/>
        </authorList>
    </citation>
    <scope>NUCLEOTIDE SEQUENCE [LARGE SCALE GENOMIC DNA]</scope>
    <source>
        <strain evidence="8 9">DSM 15597</strain>
    </source>
</reference>